<proteinExistence type="predicted"/>
<keyword evidence="1 2" id="KW-0238">DNA-binding</keyword>
<dbReference type="PROSITE" id="PS50977">
    <property type="entry name" value="HTH_TETR_2"/>
    <property type="match status" value="1"/>
</dbReference>
<evidence type="ECO:0000313" key="4">
    <source>
        <dbReference type="EMBL" id="MBM6941014.1"/>
    </source>
</evidence>
<comment type="caution">
    <text evidence="4">The sequence shown here is derived from an EMBL/GenBank/DDBJ whole genome shotgun (WGS) entry which is preliminary data.</text>
</comment>
<keyword evidence="5" id="KW-1185">Reference proteome</keyword>
<accession>A0ABS2H0F7</accession>
<organism evidence="4 5">
    <name type="scientific">Limosilactobacillus coleohominis</name>
    <dbReference type="NCBI Taxonomy" id="181675"/>
    <lineage>
        <taxon>Bacteria</taxon>
        <taxon>Bacillati</taxon>
        <taxon>Bacillota</taxon>
        <taxon>Bacilli</taxon>
        <taxon>Lactobacillales</taxon>
        <taxon>Lactobacillaceae</taxon>
        <taxon>Limosilactobacillus</taxon>
    </lineage>
</organism>
<dbReference type="Pfam" id="PF00440">
    <property type="entry name" value="TetR_N"/>
    <property type="match status" value="1"/>
</dbReference>
<gene>
    <name evidence="4" type="ORF">H5975_05960</name>
</gene>
<dbReference type="PANTHER" id="PTHR43479">
    <property type="entry name" value="ACREF/ENVCD OPERON REPRESSOR-RELATED"/>
    <property type="match status" value="1"/>
</dbReference>
<feature type="DNA-binding region" description="H-T-H motif" evidence="2">
    <location>
        <begin position="36"/>
        <end position="55"/>
    </location>
</feature>
<dbReference type="InterPro" id="IPR001647">
    <property type="entry name" value="HTH_TetR"/>
</dbReference>
<dbReference type="InterPro" id="IPR050624">
    <property type="entry name" value="HTH-type_Tx_Regulator"/>
</dbReference>
<dbReference type="EMBL" id="JACJKU010000056">
    <property type="protein sequence ID" value="MBM6941014.1"/>
    <property type="molecule type" value="Genomic_DNA"/>
</dbReference>
<evidence type="ECO:0000313" key="5">
    <source>
        <dbReference type="Proteomes" id="UP000785625"/>
    </source>
</evidence>
<protein>
    <submittedName>
        <fullName evidence="4">TetR/AcrR family transcriptional regulator</fullName>
    </submittedName>
</protein>
<sequence length="194" mass="22057">MANGERKQDRRTLYTINTIKDSFLKLIQKMPFSKITVTNLCQAADISRSTFYLHFESINDVLNAVLDDAIMAASPADLATDAMGIDYLKDNESLIPTCQHVGANSKYRQLLLDPDLSEYIVGRIMVHERDRVIPLIQQKTGLSKKDAETLFLYNLHGSFAVNRANRFQKNEAWNHDVQLLNSFTLNGYNTLKSK</sequence>
<reference evidence="4 5" key="1">
    <citation type="journal article" date="2021" name="Sci. Rep.">
        <title>The distribution of antibiotic resistance genes in chicken gut microbiota commensals.</title>
        <authorList>
            <person name="Juricova H."/>
            <person name="Matiasovicova J."/>
            <person name="Kubasova T."/>
            <person name="Cejkova D."/>
            <person name="Rychlik I."/>
        </authorList>
    </citation>
    <scope>NUCLEOTIDE SEQUENCE [LARGE SCALE GENOMIC DNA]</scope>
    <source>
        <strain evidence="4 5">An574</strain>
    </source>
</reference>
<feature type="domain" description="HTH tetR-type" evidence="3">
    <location>
        <begin position="13"/>
        <end position="73"/>
    </location>
</feature>
<evidence type="ECO:0000256" key="2">
    <source>
        <dbReference type="PROSITE-ProRule" id="PRU00335"/>
    </source>
</evidence>
<dbReference type="PANTHER" id="PTHR43479:SF7">
    <property type="entry name" value="TETR-FAMILY TRANSCRIPTIONAL REGULATOR"/>
    <property type="match status" value="1"/>
</dbReference>
<name>A0ABS2H0F7_9LACO</name>
<dbReference type="InterPro" id="IPR009057">
    <property type="entry name" value="Homeodomain-like_sf"/>
</dbReference>
<dbReference type="Proteomes" id="UP000785625">
    <property type="component" value="Unassembled WGS sequence"/>
</dbReference>
<evidence type="ECO:0000259" key="3">
    <source>
        <dbReference type="PROSITE" id="PS50977"/>
    </source>
</evidence>
<dbReference type="SUPFAM" id="SSF46689">
    <property type="entry name" value="Homeodomain-like"/>
    <property type="match status" value="1"/>
</dbReference>
<evidence type="ECO:0000256" key="1">
    <source>
        <dbReference type="ARBA" id="ARBA00023125"/>
    </source>
</evidence>
<dbReference type="RefSeq" id="WP_204785285.1">
    <property type="nucleotide sequence ID" value="NZ_CALVGD010000097.1"/>
</dbReference>
<dbReference type="Gene3D" id="1.10.357.10">
    <property type="entry name" value="Tetracycline Repressor, domain 2"/>
    <property type="match status" value="1"/>
</dbReference>